<organism evidence="2 3">
    <name type="scientific">Aureibacter tunicatorum</name>
    <dbReference type="NCBI Taxonomy" id="866807"/>
    <lineage>
        <taxon>Bacteria</taxon>
        <taxon>Pseudomonadati</taxon>
        <taxon>Bacteroidota</taxon>
        <taxon>Cytophagia</taxon>
        <taxon>Cytophagales</taxon>
        <taxon>Persicobacteraceae</taxon>
        <taxon>Aureibacter</taxon>
    </lineage>
</organism>
<dbReference type="AlphaFoldDB" id="A0AAE3XQ96"/>
<evidence type="ECO:0000313" key="2">
    <source>
        <dbReference type="EMBL" id="MDR6240059.1"/>
    </source>
</evidence>
<feature type="chain" id="PRO_5041946412" evidence="1">
    <location>
        <begin position="21"/>
        <end position="343"/>
    </location>
</feature>
<evidence type="ECO:0000256" key="1">
    <source>
        <dbReference type="SAM" id="SignalP"/>
    </source>
</evidence>
<keyword evidence="3" id="KW-1185">Reference proteome</keyword>
<accession>A0AAE3XQ96</accession>
<gene>
    <name evidence="2" type="ORF">HNQ88_003107</name>
</gene>
<dbReference type="Proteomes" id="UP001185092">
    <property type="component" value="Unassembled WGS sequence"/>
</dbReference>
<name>A0AAE3XQ96_9BACT</name>
<keyword evidence="1" id="KW-0732">Signal</keyword>
<dbReference type="RefSeq" id="WP_309939889.1">
    <property type="nucleotide sequence ID" value="NZ_AP025305.1"/>
</dbReference>
<protein>
    <submittedName>
        <fullName evidence="2">Uncharacterized protein</fullName>
    </submittedName>
</protein>
<reference evidence="2" key="1">
    <citation type="submission" date="2023-07" db="EMBL/GenBank/DDBJ databases">
        <title>Genomic Encyclopedia of Type Strains, Phase IV (KMG-IV): sequencing the most valuable type-strain genomes for metagenomic binning, comparative biology and taxonomic classification.</title>
        <authorList>
            <person name="Goeker M."/>
        </authorList>
    </citation>
    <scope>NUCLEOTIDE SEQUENCE</scope>
    <source>
        <strain evidence="2">DSM 26174</strain>
    </source>
</reference>
<dbReference type="EMBL" id="JAVDQD010000003">
    <property type="protein sequence ID" value="MDR6240059.1"/>
    <property type="molecule type" value="Genomic_DNA"/>
</dbReference>
<proteinExistence type="predicted"/>
<evidence type="ECO:0000313" key="3">
    <source>
        <dbReference type="Proteomes" id="UP001185092"/>
    </source>
</evidence>
<sequence length="343" mass="40044">MIKTLTFLSILLLISINAISQQNFKEGFIIYNSGDTTKTKIDYRSDANMSIKCTAIIDNKKITYSPNHIKYFEFNDSKKYISKKITSGKKVFLEYLVEGEINLYYYLNEKAQKVFFVEKINEKIIELTYSEGVKRIDGKSFNYQTEIHQHILLELMKDRPQFKSRIKSLKKPEEKKLKKLIHQYNLSKNNNNDEVILNSKKQRKYELSLVGGTTNFSDKIPEVKPGAYSSFGIIADFNLPKTHENLYITFGFIHNRLIIEDERESYNEYPLYLTYKFPESYLIRPQFSIGLLRPNYSIGLSIKASKKINLGINTIFKFGTDRINIVPHQHTATNVYGTICYKF</sequence>
<comment type="caution">
    <text evidence="2">The sequence shown here is derived from an EMBL/GenBank/DDBJ whole genome shotgun (WGS) entry which is preliminary data.</text>
</comment>
<feature type="signal peptide" evidence="1">
    <location>
        <begin position="1"/>
        <end position="20"/>
    </location>
</feature>